<feature type="chain" id="PRO_5044495561" evidence="1">
    <location>
        <begin position="27"/>
        <end position="177"/>
    </location>
</feature>
<dbReference type="Gene3D" id="3.10.180.10">
    <property type="entry name" value="2,3-Dihydroxybiphenyl 1,2-Dioxygenase, domain 1"/>
    <property type="match status" value="1"/>
</dbReference>
<dbReference type="AlphaFoldDB" id="A0AB74UTC7"/>
<dbReference type="InterPro" id="IPR029068">
    <property type="entry name" value="Glyas_Bleomycin-R_OHBP_Dase"/>
</dbReference>
<dbReference type="SUPFAM" id="SSF54593">
    <property type="entry name" value="Glyoxalase/Bleomycin resistance protein/Dihydroxybiphenyl dioxygenase"/>
    <property type="match status" value="1"/>
</dbReference>
<organism evidence="2">
    <name type="scientific">Rhodanobacter sp. FW102-FHT14D07</name>
    <dbReference type="NCBI Taxonomy" id="3351462"/>
    <lineage>
        <taxon>Bacteria</taxon>
        <taxon>Pseudomonadati</taxon>
        <taxon>Pseudomonadota</taxon>
        <taxon>Gammaproteobacteria</taxon>
        <taxon>Lysobacterales</taxon>
        <taxon>Rhodanobacteraceae</taxon>
        <taxon>Rhodanobacter</taxon>
    </lineage>
</organism>
<protein>
    <submittedName>
        <fullName evidence="2">VOC family protein</fullName>
    </submittedName>
</protein>
<reference evidence="2" key="1">
    <citation type="submission" date="2024-10" db="EMBL/GenBank/DDBJ databases">
        <authorList>
            <person name="Lesea H.P."/>
            <person name="Kuehl J.V."/>
            <person name="Chandonia J.-M."/>
        </authorList>
    </citation>
    <scope>NUCLEOTIDE SEQUENCE</scope>
    <source>
        <strain evidence="2">FW102-FHT14D07</strain>
    </source>
</reference>
<gene>
    <name evidence="2" type="ORF">ACFYG5_07380</name>
</gene>
<sequence length="177" mass="18497">MNNKIVFFLWLVAAGLLATLPAGARAATLGDGDYARIGVPDLRQASAFFHDVLNCRPVGDPAPIAAGASGSRLLSCGSGSMLELFVERGDSPARGSAATGETLQFLADGTLRTDAWLRQRGVIVSGAPHRLTSGPWAGRMALDFVAPWGMRIRLLGSKPPDTAYGDIDTVAAAPRGH</sequence>
<dbReference type="EMBL" id="CP170721">
    <property type="protein sequence ID" value="XIA19936.1"/>
    <property type="molecule type" value="Genomic_DNA"/>
</dbReference>
<dbReference type="CDD" id="cd06587">
    <property type="entry name" value="VOC"/>
    <property type="match status" value="1"/>
</dbReference>
<feature type="signal peptide" evidence="1">
    <location>
        <begin position="1"/>
        <end position="26"/>
    </location>
</feature>
<dbReference type="RefSeq" id="WP_395118436.1">
    <property type="nucleotide sequence ID" value="NZ_CP170721.1"/>
</dbReference>
<accession>A0AB74UTC7</accession>
<name>A0AB74UTC7_9GAMM</name>
<keyword evidence="1" id="KW-0732">Signal</keyword>
<evidence type="ECO:0000313" key="2">
    <source>
        <dbReference type="EMBL" id="XIA19936.1"/>
    </source>
</evidence>
<evidence type="ECO:0000256" key="1">
    <source>
        <dbReference type="SAM" id="SignalP"/>
    </source>
</evidence>
<proteinExistence type="predicted"/>